<reference evidence="1" key="1">
    <citation type="submission" date="2019-07" db="EMBL/GenBank/DDBJ databases">
        <authorList>
            <consortium name="PulseNet: The National Subtyping Network for Foodborne Disease Surveillance"/>
            <person name="Tarr C.L."/>
            <person name="Trees E."/>
            <person name="Katz L.S."/>
            <person name="Carleton-Romer H.A."/>
            <person name="Stroika S."/>
            <person name="Kucerova Z."/>
            <person name="Roache K.F."/>
            <person name="Sabol A.L."/>
            <person name="Besser J."/>
            <person name="Gerner-Smidt P."/>
        </authorList>
    </citation>
    <scope>NUCLEOTIDE SEQUENCE</scope>
    <source>
        <strain evidence="1">PNUSAS081329</strain>
    </source>
</reference>
<dbReference type="EMBL" id="AAIPPN010000005">
    <property type="protein sequence ID" value="ECG8066797.1"/>
    <property type="molecule type" value="Genomic_DNA"/>
</dbReference>
<organism evidence="1">
    <name type="scientific">Salmonella enterica</name>
    <name type="common">Salmonella choleraesuis</name>
    <dbReference type="NCBI Taxonomy" id="28901"/>
    <lineage>
        <taxon>Bacteria</taxon>
        <taxon>Pseudomonadati</taxon>
        <taxon>Pseudomonadota</taxon>
        <taxon>Gammaproteobacteria</taxon>
        <taxon>Enterobacterales</taxon>
        <taxon>Enterobacteriaceae</taxon>
        <taxon>Salmonella</taxon>
    </lineage>
</organism>
<protein>
    <submittedName>
        <fullName evidence="1">Uncharacterized protein</fullName>
    </submittedName>
</protein>
<accession>A0A5Y2ZZ23</accession>
<gene>
    <name evidence="1" type="ORF">FNG02_15100</name>
</gene>
<proteinExistence type="predicted"/>
<evidence type="ECO:0000313" key="1">
    <source>
        <dbReference type="EMBL" id="ECG8066797.1"/>
    </source>
</evidence>
<comment type="caution">
    <text evidence="1">The sequence shown here is derived from an EMBL/GenBank/DDBJ whole genome shotgun (WGS) entry which is preliminary data.</text>
</comment>
<dbReference type="AlphaFoldDB" id="A0A5Y2ZZ23"/>
<name>A0A5Y2ZZ23_SALER</name>
<sequence length="126" mass="14888">MHANLKKMFFLFFLLFAQKALSVMYYTYNCPGRKNLVIGRAQYNLNTLQWSENFFVGVGVRQVILKGKDNLHMISFRNGDRFFYGKNYFDAYMIYAEQKKVGHCVLLSEENEHAVKLRVFRKKHSG</sequence>